<name>A0AAD7HFK2_9AGAR</name>
<comment type="caution">
    <text evidence="1">The sequence shown here is derived from an EMBL/GenBank/DDBJ whole genome shotgun (WGS) entry which is preliminary data.</text>
</comment>
<dbReference type="AlphaFoldDB" id="A0AAD7HFK2"/>
<evidence type="ECO:0000313" key="1">
    <source>
        <dbReference type="EMBL" id="KAJ7719591.1"/>
    </source>
</evidence>
<gene>
    <name evidence="1" type="ORF">B0H16DRAFT_1474858</name>
</gene>
<accession>A0AAD7HFK2</accession>
<dbReference type="Proteomes" id="UP001215598">
    <property type="component" value="Unassembled WGS sequence"/>
</dbReference>
<sequence length="600" mass="65985">MSREERASAEVCRGSKHTSCISGEITSAIFRLGASEHLPGTRLNEKIFGINGQVHISEIGALSSRIATSSPKSDAVRCRRRERSGCRGSQWGGRWQVKIIRGKAGARDPRYGADANLRGARVWLQKAVGTRNRQSAVAPCWFLTTKMSRIRRRGSYTTTTKKPKPKSEMTVKNMDQIDALTSSTSEVNNSKLRHRLATGLFVVDKWWIFNGSLVIKKATPTNSLAAAPAQNDLDDSTCHTRFKLNGLCFSTFPGASPPLLVYLLPGTTRKRAVSHPGRTPSNSTLSALLQIGFNRKCERRERKGLLSTRRAHVSTYSTTSTWIYILFLLSPPSPSLVSVPPAPPHLALLPMHRRRTDSTLNPSTPSPGERATAACAYPAASRLYAGIVSPSLTKGRQIHTCCPPWRARTSPNLIHTSPPAPFLSPPSLSLDLRLRTRPCYRAPPLLVPASTPAPSSRLEVVPAPALKRSVGISSINIENAEDAKLTWSGEFHGINIERVECRKLAGLETPRNQVVNENQVGFNRAQGTAAEFGRTKRRPVEIELKLLKLEGIGKEVSAEELTKIMRVLERIEGLGTYEILGLFALKTQSLGSRRMRDYGN</sequence>
<protein>
    <submittedName>
        <fullName evidence="1">Uncharacterized protein</fullName>
    </submittedName>
</protein>
<keyword evidence="2" id="KW-1185">Reference proteome</keyword>
<dbReference type="EMBL" id="JARKIB010000250">
    <property type="protein sequence ID" value="KAJ7719591.1"/>
    <property type="molecule type" value="Genomic_DNA"/>
</dbReference>
<organism evidence="1 2">
    <name type="scientific">Mycena metata</name>
    <dbReference type="NCBI Taxonomy" id="1033252"/>
    <lineage>
        <taxon>Eukaryota</taxon>
        <taxon>Fungi</taxon>
        <taxon>Dikarya</taxon>
        <taxon>Basidiomycota</taxon>
        <taxon>Agaricomycotina</taxon>
        <taxon>Agaricomycetes</taxon>
        <taxon>Agaricomycetidae</taxon>
        <taxon>Agaricales</taxon>
        <taxon>Marasmiineae</taxon>
        <taxon>Mycenaceae</taxon>
        <taxon>Mycena</taxon>
    </lineage>
</organism>
<proteinExistence type="predicted"/>
<reference evidence="1" key="1">
    <citation type="submission" date="2023-03" db="EMBL/GenBank/DDBJ databases">
        <title>Massive genome expansion in bonnet fungi (Mycena s.s.) driven by repeated elements and novel gene families across ecological guilds.</title>
        <authorList>
            <consortium name="Lawrence Berkeley National Laboratory"/>
            <person name="Harder C.B."/>
            <person name="Miyauchi S."/>
            <person name="Viragh M."/>
            <person name="Kuo A."/>
            <person name="Thoen E."/>
            <person name="Andreopoulos B."/>
            <person name="Lu D."/>
            <person name="Skrede I."/>
            <person name="Drula E."/>
            <person name="Henrissat B."/>
            <person name="Morin E."/>
            <person name="Kohler A."/>
            <person name="Barry K."/>
            <person name="LaButti K."/>
            <person name="Morin E."/>
            <person name="Salamov A."/>
            <person name="Lipzen A."/>
            <person name="Mereny Z."/>
            <person name="Hegedus B."/>
            <person name="Baldrian P."/>
            <person name="Stursova M."/>
            <person name="Weitz H."/>
            <person name="Taylor A."/>
            <person name="Grigoriev I.V."/>
            <person name="Nagy L.G."/>
            <person name="Martin F."/>
            <person name="Kauserud H."/>
        </authorList>
    </citation>
    <scope>NUCLEOTIDE SEQUENCE</scope>
    <source>
        <strain evidence="1">CBHHK182m</strain>
    </source>
</reference>
<evidence type="ECO:0000313" key="2">
    <source>
        <dbReference type="Proteomes" id="UP001215598"/>
    </source>
</evidence>